<comment type="caution">
    <text evidence="9">The sequence shown here is derived from an EMBL/GenBank/DDBJ whole genome shotgun (WGS) entry which is preliminary data.</text>
</comment>
<evidence type="ECO:0000256" key="6">
    <source>
        <dbReference type="ARBA" id="ARBA00023157"/>
    </source>
</evidence>
<organism evidence="9 10">
    <name type="scientific">Luteimonas composti</name>
    <dbReference type="NCBI Taxonomy" id="398257"/>
    <lineage>
        <taxon>Bacteria</taxon>
        <taxon>Pseudomonadati</taxon>
        <taxon>Pseudomonadota</taxon>
        <taxon>Gammaproteobacteria</taxon>
        <taxon>Lysobacterales</taxon>
        <taxon>Lysobacteraceae</taxon>
        <taxon>Luteimonas</taxon>
    </lineage>
</organism>
<keyword evidence="10" id="KW-1185">Reference proteome</keyword>
<dbReference type="SUPFAM" id="SSF51905">
    <property type="entry name" value="FAD/NAD(P)-binding domain"/>
    <property type="match status" value="1"/>
</dbReference>
<dbReference type="Gene3D" id="3.30.9.10">
    <property type="entry name" value="D-Amino Acid Oxidase, subunit A, domain 2"/>
    <property type="match status" value="1"/>
</dbReference>
<dbReference type="InterPro" id="IPR017941">
    <property type="entry name" value="Rieske_2Fe-2S"/>
</dbReference>
<dbReference type="InterPro" id="IPR036922">
    <property type="entry name" value="Rieske_2Fe-2S_sf"/>
</dbReference>
<dbReference type="RefSeq" id="WP_280941906.1">
    <property type="nucleotide sequence ID" value="NZ_JARYGX010000013.1"/>
</dbReference>
<feature type="domain" description="Rieske" evidence="8">
    <location>
        <begin position="419"/>
        <end position="506"/>
    </location>
</feature>
<sequence>MGTARTIPVWSDVTAQTAGWWSEAAPEGPLDIVVVGAGIAGLSTALCLLREGRQVLLVDREGIGAGETLRTSAHLASALDDRFSVLARDHGRDGARLAAESHAAAIDWIEILASGHSSGCGFKRIPGYLFPHDGDASTLRREAEAAARAGLKVQLLDQGVPGLAIPAPVLRFEHQARIDIGAYLLHLAGAVRQAGAQLLRANVASIEGGDAPRVVLADGATLQARAVVAASNVPFHATRVGWMKQAPYRTYVVAGHAPRDSIPDALYWDDADPYHYVRLCEGGGADEVLVLAGGADHKVGQDDDPEVYARLQAWTRRHFPSVTRFTAAWSGQVLEPADGLAFIGADPQHENVYLLTGDSGNGLTHGTLGALLLCDLVQGRSNPWAELYDPARRRWTSAGPWLRENLNAGAQYRDWVAPADLSDPAELTPGNGAVIRRGLHRIAVYRDGHGALHAHDARCTHMGCVVRWSSEEKSWDCPCHGSRFEATTGAVLNGPASEPLAPVALDPAARDPDSPPPAPSHVARSGWPAAGPARTRHTPPPRRPVRSGARSRD</sequence>
<dbReference type="SUPFAM" id="SSF50022">
    <property type="entry name" value="ISP domain"/>
    <property type="match status" value="1"/>
</dbReference>
<dbReference type="PANTHER" id="PTHR13847">
    <property type="entry name" value="SARCOSINE DEHYDROGENASE-RELATED"/>
    <property type="match status" value="1"/>
</dbReference>
<dbReference type="PANTHER" id="PTHR13847:SF281">
    <property type="entry name" value="FAD DEPENDENT OXIDOREDUCTASE DOMAIN-CONTAINING PROTEIN"/>
    <property type="match status" value="1"/>
</dbReference>
<keyword evidence="5" id="KW-0411">Iron-sulfur</keyword>
<evidence type="ECO:0000313" key="10">
    <source>
        <dbReference type="Proteomes" id="UP001160550"/>
    </source>
</evidence>
<reference evidence="9" key="2">
    <citation type="submission" date="2023-04" db="EMBL/GenBank/DDBJ databases">
        <authorList>
            <person name="Sun J.-Q."/>
        </authorList>
    </citation>
    <scope>NUCLEOTIDE SEQUENCE</scope>
    <source>
        <strain evidence="9">CC-YY355</strain>
    </source>
</reference>
<gene>
    <name evidence="9" type="ORF">QF205_06385</name>
</gene>
<dbReference type="PRINTS" id="PR00162">
    <property type="entry name" value="RIESKE"/>
</dbReference>
<evidence type="ECO:0000259" key="8">
    <source>
        <dbReference type="PROSITE" id="PS51296"/>
    </source>
</evidence>
<evidence type="ECO:0000256" key="4">
    <source>
        <dbReference type="ARBA" id="ARBA00023004"/>
    </source>
</evidence>
<accession>A0ABT6MQT1</accession>
<keyword evidence="1" id="KW-0001">2Fe-2S</keyword>
<dbReference type="Gene3D" id="2.102.10.10">
    <property type="entry name" value="Rieske [2Fe-2S] iron-sulphur domain"/>
    <property type="match status" value="1"/>
</dbReference>
<dbReference type="EMBL" id="JARYGX010000013">
    <property type="protein sequence ID" value="MDH7452710.1"/>
    <property type="molecule type" value="Genomic_DNA"/>
</dbReference>
<keyword evidence="4" id="KW-0408">Iron</keyword>
<dbReference type="Gene3D" id="3.50.50.60">
    <property type="entry name" value="FAD/NAD(P)-binding domain"/>
    <property type="match status" value="1"/>
</dbReference>
<name>A0ABT6MQT1_9GAMM</name>
<evidence type="ECO:0000256" key="1">
    <source>
        <dbReference type="ARBA" id="ARBA00022714"/>
    </source>
</evidence>
<evidence type="ECO:0000313" key="9">
    <source>
        <dbReference type="EMBL" id="MDH7452710.1"/>
    </source>
</evidence>
<feature type="compositionally biased region" description="Basic residues" evidence="7">
    <location>
        <begin position="534"/>
        <end position="545"/>
    </location>
</feature>
<dbReference type="Pfam" id="PF00355">
    <property type="entry name" value="Rieske"/>
    <property type="match status" value="1"/>
</dbReference>
<evidence type="ECO:0000256" key="5">
    <source>
        <dbReference type="ARBA" id="ARBA00023014"/>
    </source>
</evidence>
<evidence type="ECO:0000256" key="3">
    <source>
        <dbReference type="ARBA" id="ARBA00023002"/>
    </source>
</evidence>
<dbReference type="PROSITE" id="PS51296">
    <property type="entry name" value="RIESKE"/>
    <property type="match status" value="1"/>
</dbReference>
<keyword evidence="3" id="KW-0560">Oxidoreductase</keyword>
<keyword evidence="6" id="KW-1015">Disulfide bond</keyword>
<protein>
    <submittedName>
        <fullName evidence="9">FAD-dependent oxidoreductase</fullName>
    </submittedName>
</protein>
<feature type="region of interest" description="Disordered" evidence="7">
    <location>
        <begin position="493"/>
        <end position="553"/>
    </location>
</feature>
<dbReference type="Pfam" id="PF01266">
    <property type="entry name" value="DAO"/>
    <property type="match status" value="1"/>
</dbReference>
<keyword evidence="2" id="KW-0479">Metal-binding</keyword>
<proteinExistence type="predicted"/>
<evidence type="ECO:0000256" key="7">
    <source>
        <dbReference type="SAM" id="MobiDB-lite"/>
    </source>
</evidence>
<dbReference type="InterPro" id="IPR006076">
    <property type="entry name" value="FAD-dep_OxRdtase"/>
</dbReference>
<dbReference type="InterPro" id="IPR005805">
    <property type="entry name" value="Rieske_Fe-S_prot_C"/>
</dbReference>
<dbReference type="Proteomes" id="UP001160550">
    <property type="component" value="Unassembled WGS sequence"/>
</dbReference>
<dbReference type="InterPro" id="IPR036188">
    <property type="entry name" value="FAD/NAD-bd_sf"/>
</dbReference>
<reference evidence="9" key="1">
    <citation type="journal article" date="2007" name="Int. J. Syst. Evol. Microbiol.">
        <title>Luteimonas composti sp. nov., a moderately thermophilic bacterium isolated from food waste.</title>
        <authorList>
            <person name="Young C.C."/>
            <person name="Kampfer P."/>
            <person name="Chen W.M."/>
            <person name="Yen W.S."/>
            <person name="Arun A.B."/>
            <person name="Lai W.A."/>
            <person name="Shen F.T."/>
            <person name="Rekha P.D."/>
            <person name="Lin K.Y."/>
            <person name="Chou J.H."/>
        </authorList>
    </citation>
    <scope>NUCLEOTIDE SEQUENCE</scope>
    <source>
        <strain evidence="9">CC-YY355</strain>
    </source>
</reference>
<evidence type="ECO:0000256" key="2">
    <source>
        <dbReference type="ARBA" id="ARBA00022723"/>
    </source>
</evidence>